<evidence type="ECO:0000256" key="3">
    <source>
        <dbReference type="ARBA" id="ARBA00022690"/>
    </source>
</evidence>
<proteinExistence type="evidence at transcript level"/>
<dbReference type="InterPro" id="IPR002350">
    <property type="entry name" value="Kazal_dom"/>
</dbReference>
<keyword evidence="2" id="KW-0964">Secreted</keyword>
<keyword evidence="4" id="KW-1015">Disulfide bond</keyword>
<dbReference type="Gene3D" id="3.30.60.30">
    <property type="match status" value="2"/>
</dbReference>
<evidence type="ECO:0000313" key="6">
    <source>
        <dbReference type="EMBL" id="JAA77248.1"/>
    </source>
</evidence>
<comment type="subcellular location">
    <subcellularLocation>
        <location evidence="1">Secreted</location>
    </subcellularLocation>
</comment>
<dbReference type="PROSITE" id="PS51465">
    <property type="entry name" value="KAZAL_2"/>
    <property type="match status" value="2"/>
</dbReference>
<feature type="domain" description="Kazal-like" evidence="5">
    <location>
        <begin position="86"/>
        <end position="135"/>
    </location>
</feature>
<dbReference type="HOGENOM" id="CLU_1962299_0_0_1"/>
<dbReference type="SMART" id="SM00280">
    <property type="entry name" value="KAZAL"/>
    <property type="match status" value="2"/>
</dbReference>
<sequence length="135" mass="14826">PESRFRKMTSIKIVSTIATILVACLIAFTSSAVLDVSKNFKFCSCTKDFSPVCATNGITYPNKCIFNCNNVKGDLNIIPCGLFTLELVGDTCTRKCNHLKRLVCGTDGVTYENPCMFKCAQQVKPSLKMAHMGHC</sequence>
<dbReference type="PROSITE" id="PS00282">
    <property type="entry name" value="KAZAL_1"/>
    <property type="match status" value="2"/>
</dbReference>
<dbReference type="VEuPathDB" id="VectorBase:RPRC015354"/>
<protein>
    <recommendedName>
        <fullName evidence="5">Kazal-like domain-containing protein</fullName>
    </recommendedName>
</protein>
<evidence type="ECO:0000256" key="4">
    <source>
        <dbReference type="ARBA" id="ARBA00023157"/>
    </source>
</evidence>
<dbReference type="PANTHER" id="PTHR21312:SF28">
    <property type="entry name" value="OVOINHIBITOR-RELATED"/>
    <property type="match status" value="1"/>
</dbReference>
<reference evidence="6" key="1">
    <citation type="submission" date="2013-04" db="EMBL/GenBank/DDBJ databases">
        <title>An insight into the transcriptome of the digestive tract of the blood sucking bug, Rhodnius prolixus.</title>
        <authorList>
            <person name="Ribeiro J.M.C."/>
            <person name="Genta F.A."/>
            <person name="Sorgine M.H.F."/>
            <person name="Paiva-Silva G.O."/>
            <person name="Majerowicz D."/>
            <person name="Medeiros M."/>
            <person name="Koerich L."/>
            <person name="Terra W.R."/>
            <person name="Ferreira C."/>
            <person name="Pimentel A.C."/>
            <person name="Bisch P.M."/>
            <person name="Diniz M.M.P."/>
            <person name="Nascimento R."/>
            <person name="Salmon D."/>
            <person name="Silber A.M."/>
            <person name="Alves M."/>
            <person name="Oliveira M.F."/>
            <person name="Gondim K.C."/>
            <person name="Silva Neto M.A.C."/>
            <person name="Atella G.C."/>
            <person name="Araujo H."/>
            <person name="Dias F.S."/>
            <person name="Polycarpo C.R."/>
            <person name="Fampa P."/>
            <person name="Melo A.C."/>
            <person name="Tanaka A.S."/>
            <person name="Balczun C."/>
            <person name="Oliveira J.H.M."/>
            <person name="Goncalves R."/>
            <person name="Lazoski C."/>
            <person name="Pereira M.A."/>
            <person name="Rivera-Pomar R."/>
            <person name="Diambra L."/>
            <person name="Schaub G.A."/>
            <person name="Garcia E.S."/>
            <person name="Azambuja P."/>
            <person name="Braz G.R.C."/>
            <person name="Oliveira P.L."/>
        </authorList>
    </citation>
    <scope>NUCLEOTIDE SEQUENCE</scope>
</reference>
<organism evidence="6">
    <name type="scientific">Rhodnius prolixus</name>
    <name type="common">Triatomid bug</name>
    <dbReference type="NCBI Taxonomy" id="13249"/>
    <lineage>
        <taxon>Eukaryota</taxon>
        <taxon>Metazoa</taxon>
        <taxon>Ecdysozoa</taxon>
        <taxon>Arthropoda</taxon>
        <taxon>Hexapoda</taxon>
        <taxon>Insecta</taxon>
        <taxon>Pterygota</taxon>
        <taxon>Neoptera</taxon>
        <taxon>Paraneoptera</taxon>
        <taxon>Hemiptera</taxon>
        <taxon>Heteroptera</taxon>
        <taxon>Panheteroptera</taxon>
        <taxon>Cimicomorpha</taxon>
        <taxon>Reduviidae</taxon>
        <taxon>Triatominae</taxon>
        <taxon>Rhodnius</taxon>
    </lineage>
</organism>
<name>R4G8W5_RHOPR</name>
<evidence type="ECO:0000259" key="5">
    <source>
        <dbReference type="PROSITE" id="PS51465"/>
    </source>
</evidence>
<feature type="non-terminal residue" evidence="6">
    <location>
        <position position="1"/>
    </location>
</feature>
<dbReference type="Pfam" id="PF00050">
    <property type="entry name" value="Kazal_1"/>
    <property type="match status" value="2"/>
</dbReference>
<dbReference type="SUPFAM" id="SSF100895">
    <property type="entry name" value="Kazal-type serine protease inhibitors"/>
    <property type="match status" value="2"/>
</dbReference>
<dbReference type="EMBL" id="GAHY01000262">
    <property type="protein sequence ID" value="JAA77248.1"/>
    <property type="molecule type" value="mRNA"/>
</dbReference>
<dbReference type="InterPro" id="IPR036058">
    <property type="entry name" value="Kazal_dom_sf"/>
</dbReference>
<dbReference type="PANTHER" id="PTHR21312">
    <property type="entry name" value="SERINE PROTEASE INHIBITOR"/>
    <property type="match status" value="1"/>
</dbReference>
<dbReference type="GO" id="GO:0005576">
    <property type="term" value="C:extracellular region"/>
    <property type="evidence" value="ECO:0007669"/>
    <property type="project" value="UniProtKB-SubCell"/>
</dbReference>
<keyword evidence="3" id="KW-0646">Protease inhibitor</keyword>
<evidence type="ECO:0000256" key="1">
    <source>
        <dbReference type="ARBA" id="ARBA00004613"/>
    </source>
</evidence>
<evidence type="ECO:0000256" key="2">
    <source>
        <dbReference type="ARBA" id="ARBA00022525"/>
    </source>
</evidence>
<dbReference type="AlphaFoldDB" id="R4G8W5"/>
<feature type="domain" description="Kazal-like" evidence="5">
    <location>
        <begin position="37"/>
        <end position="82"/>
    </location>
</feature>
<dbReference type="GO" id="GO:0030414">
    <property type="term" value="F:peptidase inhibitor activity"/>
    <property type="evidence" value="ECO:0007669"/>
    <property type="project" value="UniProtKB-KW"/>
</dbReference>
<accession>R4G8W5</accession>
<dbReference type="CDD" id="cd00104">
    <property type="entry name" value="KAZAL_FS"/>
    <property type="match status" value="2"/>
</dbReference>